<dbReference type="InterPro" id="IPR027443">
    <property type="entry name" value="IPNS-like_sf"/>
</dbReference>
<evidence type="ECO:0000256" key="2">
    <source>
        <dbReference type="ARBA" id="ARBA00023004"/>
    </source>
</evidence>
<dbReference type="Proteomes" id="UP000245207">
    <property type="component" value="Unassembled WGS sequence"/>
</dbReference>
<feature type="domain" description="Isopenicillin N synthase-like Fe(2+) 2OG dioxygenase" evidence="3">
    <location>
        <begin position="172"/>
        <end position="262"/>
    </location>
</feature>
<sequence length="325" mass="37421">MPSQEKLPVITFNTQTLNPSTDAWLSTSQAVRRALEDYGCFVVSTDKIPSDLHDTIFELSKDLFHLPLETKIKNTSDMLGFGYGNFSSYPFWEYFSIEYGDTLEANRSFTDLMFPSGNNAFCENALKYMKILSEIDQCVMRMVYDSYGIDTKQCDQFIASMFYLARFIKYRAPSEDKRAIAIDHPMTEKNFISILGDNNVKGLEIQMRNGEWIYHKPSPLTFVVIAGEPFMAWSNGRIYAPMHQVAMRTPEEEATRYTLGIFSFTRETVKVPKELVEDSENYLRFKPFNHLNFLKYVITEELQGYKCSIESYCGVTTTAPAKADY</sequence>
<evidence type="ECO:0000259" key="3">
    <source>
        <dbReference type="Pfam" id="PF03171"/>
    </source>
</evidence>
<dbReference type="InterPro" id="IPR026992">
    <property type="entry name" value="DIOX_N"/>
</dbReference>
<evidence type="ECO:0000256" key="1">
    <source>
        <dbReference type="ARBA" id="ARBA00022723"/>
    </source>
</evidence>
<keyword evidence="2" id="KW-0408">Iron</keyword>
<gene>
    <name evidence="5" type="ORF">CTI12_AA214390</name>
</gene>
<dbReference type="AlphaFoldDB" id="A0A2U1LXB9"/>
<dbReference type="GO" id="GO:0046872">
    <property type="term" value="F:metal ion binding"/>
    <property type="evidence" value="ECO:0007669"/>
    <property type="project" value="UniProtKB-KW"/>
</dbReference>
<dbReference type="Gene3D" id="2.60.120.330">
    <property type="entry name" value="B-lactam Antibiotic, Isopenicillin N Synthase, Chain"/>
    <property type="match status" value="1"/>
</dbReference>
<dbReference type="Pfam" id="PF03171">
    <property type="entry name" value="2OG-FeII_Oxy"/>
    <property type="match status" value="1"/>
</dbReference>
<protein>
    <submittedName>
        <fullName evidence="5">Non-heme dioxygenase N-terminal domain, Isopenicillin N synthase-like protein</fullName>
    </submittedName>
</protein>
<evidence type="ECO:0000259" key="4">
    <source>
        <dbReference type="Pfam" id="PF14226"/>
    </source>
</evidence>
<dbReference type="STRING" id="35608.A0A2U1LXB9"/>
<keyword evidence="5" id="KW-0223">Dioxygenase</keyword>
<dbReference type="SUPFAM" id="SSF51197">
    <property type="entry name" value="Clavaminate synthase-like"/>
    <property type="match status" value="1"/>
</dbReference>
<keyword evidence="6" id="KW-1185">Reference proteome</keyword>
<organism evidence="5 6">
    <name type="scientific">Artemisia annua</name>
    <name type="common">Sweet wormwood</name>
    <dbReference type="NCBI Taxonomy" id="35608"/>
    <lineage>
        <taxon>Eukaryota</taxon>
        <taxon>Viridiplantae</taxon>
        <taxon>Streptophyta</taxon>
        <taxon>Embryophyta</taxon>
        <taxon>Tracheophyta</taxon>
        <taxon>Spermatophyta</taxon>
        <taxon>Magnoliopsida</taxon>
        <taxon>eudicotyledons</taxon>
        <taxon>Gunneridae</taxon>
        <taxon>Pentapetalae</taxon>
        <taxon>asterids</taxon>
        <taxon>campanulids</taxon>
        <taxon>Asterales</taxon>
        <taxon>Asteraceae</taxon>
        <taxon>Asteroideae</taxon>
        <taxon>Anthemideae</taxon>
        <taxon>Artemisiinae</taxon>
        <taxon>Artemisia</taxon>
    </lineage>
</organism>
<proteinExistence type="predicted"/>
<dbReference type="InterPro" id="IPR050231">
    <property type="entry name" value="Iron_ascorbate_oxido_reductase"/>
</dbReference>
<keyword evidence="5" id="KW-0560">Oxidoreductase</keyword>
<dbReference type="EMBL" id="PKPP01007341">
    <property type="protein sequence ID" value="PWA53652.1"/>
    <property type="molecule type" value="Genomic_DNA"/>
</dbReference>
<name>A0A2U1LXB9_ARTAN</name>
<keyword evidence="1" id="KW-0479">Metal-binding</keyword>
<reference evidence="5 6" key="1">
    <citation type="journal article" date="2018" name="Mol. Plant">
        <title>The genome of Artemisia annua provides insight into the evolution of Asteraceae family and artemisinin biosynthesis.</title>
        <authorList>
            <person name="Shen Q."/>
            <person name="Zhang L."/>
            <person name="Liao Z."/>
            <person name="Wang S."/>
            <person name="Yan T."/>
            <person name="Shi P."/>
            <person name="Liu M."/>
            <person name="Fu X."/>
            <person name="Pan Q."/>
            <person name="Wang Y."/>
            <person name="Lv Z."/>
            <person name="Lu X."/>
            <person name="Zhang F."/>
            <person name="Jiang W."/>
            <person name="Ma Y."/>
            <person name="Chen M."/>
            <person name="Hao X."/>
            <person name="Li L."/>
            <person name="Tang Y."/>
            <person name="Lv G."/>
            <person name="Zhou Y."/>
            <person name="Sun X."/>
            <person name="Brodelius P.E."/>
            <person name="Rose J.K.C."/>
            <person name="Tang K."/>
        </authorList>
    </citation>
    <scope>NUCLEOTIDE SEQUENCE [LARGE SCALE GENOMIC DNA]</scope>
    <source>
        <strain evidence="6">cv. Huhao1</strain>
        <tissue evidence="5">Leaf</tissue>
    </source>
</reference>
<feature type="domain" description="Non-haem dioxygenase N-terminal" evidence="4">
    <location>
        <begin position="7"/>
        <end position="86"/>
    </location>
</feature>
<accession>A0A2U1LXB9</accession>
<dbReference type="InterPro" id="IPR044861">
    <property type="entry name" value="IPNS-like_FE2OG_OXY"/>
</dbReference>
<comment type="caution">
    <text evidence="5">The sequence shown here is derived from an EMBL/GenBank/DDBJ whole genome shotgun (WGS) entry which is preliminary data.</text>
</comment>
<evidence type="ECO:0000313" key="6">
    <source>
        <dbReference type="Proteomes" id="UP000245207"/>
    </source>
</evidence>
<dbReference type="Pfam" id="PF14226">
    <property type="entry name" value="DIOX_N"/>
    <property type="match status" value="1"/>
</dbReference>
<dbReference type="OrthoDB" id="288590at2759"/>
<dbReference type="GO" id="GO:0051213">
    <property type="term" value="F:dioxygenase activity"/>
    <property type="evidence" value="ECO:0007669"/>
    <property type="project" value="UniProtKB-KW"/>
</dbReference>
<dbReference type="PANTHER" id="PTHR47990">
    <property type="entry name" value="2-OXOGLUTARATE (2OG) AND FE(II)-DEPENDENT OXYGENASE SUPERFAMILY PROTEIN-RELATED"/>
    <property type="match status" value="1"/>
</dbReference>
<evidence type="ECO:0000313" key="5">
    <source>
        <dbReference type="EMBL" id="PWA53652.1"/>
    </source>
</evidence>